<dbReference type="EMBL" id="PYSW02000017">
    <property type="protein sequence ID" value="KAG2386024.1"/>
    <property type="molecule type" value="Genomic_DNA"/>
</dbReference>
<dbReference type="AlphaFoldDB" id="A0AA88GTV0"/>
<gene>
    <name evidence="2" type="ORF">C9374_003173</name>
</gene>
<comment type="caution">
    <text evidence="2">The sequence shown here is derived from an EMBL/GenBank/DDBJ whole genome shotgun (WGS) entry which is preliminary data.</text>
</comment>
<keyword evidence="3" id="KW-1185">Reference proteome</keyword>
<sequence length="467" mass="53182">MYCLQQQARFLFESNSTGDCLSLELTTDSTRTFCLSTTLIQDLSLFSNHPLPSNDSEFPLPLSLIALYNITFNFPQNLQTMKATFYNPLGIANTFNPDTVIHVWNPVMNSWSEHSQNGILQIQQVTTTSLILGVFARKFETVFGKFYQATSTSTRFQYTLELSQRIEVSFVKKVPTSNEIKPTIFKLEHVREISPKVYHPPSGYVTLHAFKYISASGVNDDNDEQQQRMSAQEMSKLWTFYFDRRQGFKDTTGKAMNVTLSSLTLVCVINSQKNVDVRPLVKNPLHTQLVEHQNKIVFDFKEENNEPPLHCEYHVLIVKPIVSNNEKWYGRNKEIELSTSHASEISSFGGKKLYKISVDGWDQVEFSMTSHLGYGIFRAFVDGIPSDLMYDVYAEINYETTKTVTVRNYKPQKSTVFVSITSTSSALSFTITTSKAPTSEGVALIKFIIGGMLLFMWIFMLLLKLTK</sequence>
<dbReference type="Proteomes" id="UP000816034">
    <property type="component" value="Unassembled WGS sequence"/>
</dbReference>
<organism evidence="2 3">
    <name type="scientific">Naegleria lovaniensis</name>
    <name type="common">Amoeba</name>
    <dbReference type="NCBI Taxonomy" id="51637"/>
    <lineage>
        <taxon>Eukaryota</taxon>
        <taxon>Discoba</taxon>
        <taxon>Heterolobosea</taxon>
        <taxon>Tetramitia</taxon>
        <taxon>Eutetramitia</taxon>
        <taxon>Vahlkampfiidae</taxon>
        <taxon>Naegleria</taxon>
    </lineage>
</organism>
<evidence type="ECO:0000313" key="2">
    <source>
        <dbReference type="EMBL" id="KAG2386024.1"/>
    </source>
</evidence>
<keyword evidence="1" id="KW-1133">Transmembrane helix</keyword>
<evidence type="ECO:0000256" key="1">
    <source>
        <dbReference type="SAM" id="Phobius"/>
    </source>
</evidence>
<feature type="transmembrane region" description="Helical" evidence="1">
    <location>
        <begin position="443"/>
        <end position="463"/>
    </location>
</feature>
<evidence type="ECO:0000313" key="3">
    <source>
        <dbReference type="Proteomes" id="UP000816034"/>
    </source>
</evidence>
<protein>
    <submittedName>
        <fullName evidence="2">Uncharacterized protein</fullName>
    </submittedName>
</protein>
<accession>A0AA88GTV0</accession>
<proteinExistence type="predicted"/>
<name>A0AA88GTV0_NAELO</name>
<keyword evidence="1" id="KW-0472">Membrane</keyword>
<keyword evidence="1" id="KW-0812">Transmembrane</keyword>
<reference evidence="2 3" key="1">
    <citation type="journal article" date="2018" name="BMC Genomics">
        <title>The genome of Naegleria lovaniensis, the basis for a comparative approach to unravel pathogenicity factors of the human pathogenic amoeba N. fowleri.</title>
        <authorList>
            <person name="Liechti N."/>
            <person name="Schurch N."/>
            <person name="Bruggmann R."/>
            <person name="Wittwer M."/>
        </authorList>
    </citation>
    <scope>NUCLEOTIDE SEQUENCE [LARGE SCALE GENOMIC DNA]</scope>
    <source>
        <strain evidence="2 3">ATCC 30569</strain>
    </source>
</reference>
<dbReference type="RefSeq" id="XP_044550017.1">
    <property type="nucleotide sequence ID" value="XM_044692672.1"/>
</dbReference>
<dbReference type="GeneID" id="68095628"/>